<protein>
    <submittedName>
        <fullName evidence="2">Uncharacterized protein</fullName>
    </submittedName>
</protein>
<dbReference type="AlphaFoldDB" id="A0A3B0X1M0"/>
<sequence length="115" mass="13066">MKTNTTIINNTQTTKTEPYTTPTSNSNGLADLQAYTTRVLNSASQWGFNNHKFKIQRHKLDNDTWQLTVINPKTLKTILQVEGHGDTIFAYEDKLAYMAEILTNSELTIRTPFAD</sequence>
<feature type="compositionally biased region" description="Low complexity" evidence="1">
    <location>
        <begin position="1"/>
        <end position="23"/>
    </location>
</feature>
<evidence type="ECO:0000256" key="1">
    <source>
        <dbReference type="SAM" id="MobiDB-lite"/>
    </source>
</evidence>
<dbReference type="EMBL" id="UOFF01000388">
    <property type="protein sequence ID" value="VAW57422.1"/>
    <property type="molecule type" value="Genomic_DNA"/>
</dbReference>
<feature type="region of interest" description="Disordered" evidence="1">
    <location>
        <begin position="1"/>
        <end position="27"/>
    </location>
</feature>
<name>A0A3B0X1M0_9ZZZZ</name>
<gene>
    <name evidence="2" type="ORF">MNBD_GAMMA07-905</name>
</gene>
<reference evidence="2" key="1">
    <citation type="submission" date="2018-06" db="EMBL/GenBank/DDBJ databases">
        <authorList>
            <person name="Zhirakovskaya E."/>
        </authorList>
    </citation>
    <scope>NUCLEOTIDE SEQUENCE</scope>
</reference>
<proteinExistence type="predicted"/>
<organism evidence="2">
    <name type="scientific">hydrothermal vent metagenome</name>
    <dbReference type="NCBI Taxonomy" id="652676"/>
    <lineage>
        <taxon>unclassified sequences</taxon>
        <taxon>metagenomes</taxon>
        <taxon>ecological metagenomes</taxon>
    </lineage>
</organism>
<evidence type="ECO:0000313" key="2">
    <source>
        <dbReference type="EMBL" id="VAW57422.1"/>
    </source>
</evidence>
<accession>A0A3B0X1M0</accession>